<proteinExistence type="inferred from homology"/>
<dbReference type="InterPro" id="IPR023302">
    <property type="entry name" value="Pept_S9A_N"/>
</dbReference>
<sequence length="172" mass="20310">MFFTCFKRFIFFVFICLMFWIVVLANVGQTQLREEKNADTMSYLNAENSYTGCKMKHTETLQQDLYNEMLSRIVEDDSSVPAKRDEYYYYSRTETGKAYKIHCRKKGKDGKEEILLDENKLGEKESFFDIGQWEVSPNHEILAYSADTKGNEVYTLRFQNLKTGKLYDDEIQ</sequence>
<dbReference type="Pfam" id="PF02897">
    <property type="entry name" value="Peptidase_S9_N"/>
    <property type="match status" value="1"/>
</dbReference>
<feature type="chain" id="PRO_5004976030" evidence="2">
    <location>
        <begin position="26"/>
        <end position="172"/>
    </location>
</feature>
<evidence type="ECO:0000256" key="2">
    <source>
        <dbReference type="SAM" id="SignalP"/>
    </source>
</evidence>
<keyword evidence="4" id="KW-0645">Protease</keyword>
<feature type="domain" description="Peptidase S9A N-terminal" evidence="3">
    <location>
        <begin position="32"/>
        <end position="171"/>
    </location>
</feature>
<dbReference type="GO" id="GO:0006508">
    <property type="term" value="P:proteolysis"/>
    <property type="evidence" value="ECO:0007669"/>
    <property type="project" value="UniProtKB-KW"/>
</dbReference>
<evidence type="ECO:0000259" key="3">
    <source>
        <dbReference type="Pfam" id="PF02897"/>
    </source>
</evidence>
<dbReference type="EMBL" id="ASPP01007063">
    <property type="protein sequence ID" value="ETO27763.1"/>
    <property type="molecule type" value="Genomic_DNA"/>
</dbReference>
<comment type="similarity">
    <text evidence="1">Belongs to the peptidase S9A family.</text>
</comment>
<gene>
    <name evidence="4" type="ORF">RFI_09367</name>
</gene>
<protein>
    <submittedName>
        <fullName evidence="4">Protease II</fullName>
    </submittedName>
</protein>
<dbReference type="OrthoDB" id="248387at2759"/>
<dbReference type="InterPro" id="IPR051543">
    <property type="entry name" value="Serine_Peptidase_S9A"/>
</dbReference>
<keyword evidence="4" id="KW-0378">Hydrolase</keyword>
<evidence type="ECO:0000313" key="5">
    <source>
        <dbReference type="Proteomes" id="UP000023152"/>
    </source>
</evidence>
<dbReference type="PANTHER" id="PTHR11757:SF19">
    <property type="entry name" value="PROLYL ENDOPEPTIDASE-LIKE"/>
    <property type="match status" value="1"/>
</dbReference>
<accession>X6NPB2</accession>
<evidence type="ECO:0000313" key="4">
    <source>
        <dbReference type="EMBL" id="ETO27763.1"/>
    </source>
</evidence>
<reference evidence="4 5" key="1">
    <citation type="journal article" date="2013" name="Curr. Biol.">
        <title>The Genome of the Foraminiferan Reticulomyxa filosa.</title>
        <authorList>
            <person name="Glockner G."/>
            <person name="Hulsmann N."/>
            <person name="Schleicher M."/>
            <person name="Noegel A.A."/>
            <person name="Eichinger L."/>
            <person name="Gallinger C."/>
            <person name="Pawlowski J."/>
            <person name="Sierra R."/>
            <person name="Euteneuer U."/>
            <person name="Pillet L."/>
            <person name="Moustafa A."/>
            <person name="Platzer M."/>
            <person name="Groth M."/>
            <person name="Szafranski K."/>
            <person name="Schliwa M."/>
        </authorList>
    </citation>
    <scope>NUCLEOTIDE SEQUENCE [LARGE SCALE GENOMIC DNA]</scope>
</reference>
<comment type="caution">
    <text evidence="4">The sequence shown here is derived from an EMBL/GenBank/DDBJ whole genome shotgun (WGS) entry which is preliminary data.</text>
</comment>
<keyword evidence="5" id="KW-1185">Reference proteome</keyword>
<organism evidence="4 5">
    <name type="scientific">Reticulomyxa filosa</name>
    <dbReference type="NCBI Taxonomy" id="46433"/>
    <lineage>
        <taxon>Eukaryota</taxon>
        <taxon>Sar</taxon>
        <taxon>Rhizaria</taxon>
        <taxon>Retaria</taxon>
        <taxon>Foraminifera</taxon>
        <taxon>Monothalamids</taxon>
        <taxon>Reticulomyxidae</taxon>
        <taxon>Reticulomyxa</taxon>
    </lineage>
</organism>
<dbReference type="SUPFAM" id="SSF50993">
    <property type="entry name" value="Peptidase/esterase 'gauge' domain"/>
    <property type="match status" value="1"/>
</dbReference>
<dbReference type="Gene3D" id="2.130.10.120">
    <property type="entry name" value="Prolyl oligopeptidase, N-terminal domain"/>
    <property type="match status" value="1"/>
</dbReference>
<feature type="signal peptide" evidence="2">
    <location>
        <begin position="1"/>
        <end position="25"/>
    </location>
</feature>
<dbReference type="PANTHER" id="PTHR11757">
    <property type="entry name" value="PROTEASE FAMILY S9A OLIGOPEPTIDASE"/>
    <property type="match status" value="1"/>
</dbReference>
<dbReference type="AlphaFoldDB" id="X6NPB2"/>
<keyword evidence="2" id="KW-0732">Signal</keyword>
<feature type="non-terminal residue" evidence="4">
    <location>
        <position position="172"/>
    </location>
</feature>
<name>X6NPB2_RETFI</name>
<dbReference type="GO" id="GO:0004252">
    <property type="term" value="F:serine-type endopeptidase activity"/>
    <property type="evidence" value="ECO:0007669"/>
    <property type="project" value="InterPro"/>
</dbReference>
<dbReference type="Proteomes" id="UP000023152">
    <property type="component" value="Unassembled WGS sequence"/>
</dbReference>
<evidence type="ECO:0000256" key="1">
    <source>
        <dbReference type="ARBA" id="ARBA00005228"/>
    </source>
</evidence>